<dbReference type="GO" id="GO:0016052">
    <property type="term" value="P:carbohydrate catabolic process"/>
    <property type="evidence" value="ECO:0007669"/>
    <property type="project" value="TreeGrafter"/>
</dbReference>
<keyword evidence="14" id="KW-1185">Reference proteome</keyword>
<dbReference type="PRINTS" id="PR00129">
    <property type="entry name" value="CUTINASE"/>
</dbReference>
<dbReference type="EMBL" id="CP042190">
    <property type="protein sequence ID" value="QDS71838.1"/>
    <property type="molecule type" value="Genomic_DNA"/>
</dbReference>
<keyword evidence="8 11" id="KW-1015">Disulfide bond</keyword>
<dbReference type="PANTHER" id="PTHR48250:SF1">
    <property type="entry name" value="CUTINASE"/>
    <property type="match status" value="1"/>
</dbReference>
<evidence type="ECO:0000256" key="11">
    <source>
        <dbReference type="PIRSR" id="PIRSR611150-2"/>
    </source>
</evidence>
<sequence length="213" mass="21810">MAKYTALFLSLLTLTTARVVTTKRASSTTATDVTNGICKPLTLIFARGTTELGNMGSVVGPPFATALKTAFGADKVAVQGVDYPADIVGAVSGATAPQSAAGARNMVAMVRKLEKECPQTRVVLSGYSQGAEQVRGALMGLEGGGMVAAAITFGDPLQNQKFANIDASRTKVNCAPGDQVCNEAFVVGAAHLSYGSNGDIGDSVEFVRGVVGM</sequence>
<dbReference type="STRING" id="50376.A0A517L869"/>
<keyword evidence="6 12" id="KW-0732">Signal</keyword>
<keyword evidence="4 12" id="KW-0719">Serine esterase</keyword>
<proteinExistence type="inferred from homology"/>
<evidence type="ECO:0000256" key="8">
    <source>
        <dbReference type="ARBA" id="ARBA00023157"/>
    </source>
</evidence>
<evidence type="ECO:0000256" key="5">
    <source>
        <dbReference type="ARBA" id="ARBA00022525"/>
    </source>
</evidence>
<keyword evidence="7 12" id="KW-0378">Hydrolase</keyword>
<feature type="signal peptide" evidence="12">
    <location>
        <begin position="1"/>
        <end position="17"/>
    </location>
</feature>
<comment type="catalytic activity">
    <reaction evidence="9 12">
        <text>cutin + H2O = cutin monomers.</text>
        <dbReference type="EC" id="3.1.1.74"/>
    </reaction>
</comment>
<dbReference type="OrthoDB" id="2975078at2759"/>
<dbReference type="Proteomes" id="UP000316270">
    <property type="component" value="Chromosome 6"/>
</dbReference>
<comment type="function">
    <text evidence="12">Catalyzes the hydrolysis of complex carboxylic polyesters found in the cell wall of plants. Degrades cutin, a macromolecule that forms the structure of the plant cuticle.</text>
</comment>
<dbReference type="InterPro" id="IPR000675">
    <property type="entry name" value="Cutinase/axe"/>
</dbReference>
<dbReference type="InterPro" id="IPR011150">
    <property type="entry name" value="Cutinase_monf"/>
</dbReference>
<feature type="disulfide bond" evidence="11">
    <location>
        <begin position="174"/>
        <end position="181"/>
    </location>
</feature>
<dbReference type="GO" id="GO:0050525">
    <property type="term" value="F:cutinase activity"/>
    <property type="evidence" value="ECO:0007669"/>
    <property type="project" value="UniProtKB-UniRule"/>
</dbReference>
<comment type="similarity">
    <text evidence="2 12">Belongs to the cutinase family.</text>
</comment>
<evidence type="ECO:0000256" key="7">
    <source>
        <dbReference type="ARBA" id="ARBA00022801"/>
    </source>
</evidence>
<organism evidence="13 14">
    <name type="scientific">Venturia effusa</name>
    <dbReference type="NCBI Taxonomy" id="50376"/>
    <lineage>
        <taxon>Eukaryota</taxon>
        <taxon>Fungi</taxon>
        <taxon>Dikarya</taxon>
        <taxon>Ascomycota</taxon>
        <taxon>Pezizomycotina</taxon>
        <taxon>Dothideomycetes</taxon>
        <taxon>Pleosporomycetidae</taxon>
        <taxon>Venturiales</taxon>
        <taxon>Venturiaceae</taxon>
        <taxon>Venturia</taxon>
    </lineage>
</organism>
<name>A0A517L869_9PEZI</name>
<gene>
    <name evidence="13" type="ORF">FKW77_009838</name>
</gene>
<evidence type="ECO:0000256" key="12">
    <source>
        <dbReference type="RuleBase" id="RU361263"/>
    </source>
</evidence>
<evidence type="ECO:0000256" key="1">
    <source>
        <dbReference type="ARBA" id="ARBA00004613"/>
    </source>
</evidence>
<dbReference type="EC" id="3.1.1.74" evidence="3 12"/>
<accession>A0A517L869</accession>
<dbReference type="PROSITE" id="PS00155">
    <property type="entry name" value="CUTINASE_1"/>
    <property type="match status" value="1"/>
</dbReference>
<evidence type="ECO:0000313" key="13">
    <source>
        <dbReference type="EMBL" id="QDS71838.1"/>
    </source>
</evidence>
<dbReference type="InterPro" id="IPR043580">
    <property type="entry name" value="CUTINASE_1"/>
</dbReference>
<evidence type="ECO:0000256" key="2">
    <source>
        <dbReference type="ARBA" id="ARBA00007534"/>
    </source>
</evidence>
<evidence type="ECO:0000256" key="10">
    <source>
        <dbReference type="PIRSR" id="PIRSR611150-1"/>
    </source>
</evidence>
<dbReference type="SMART" id="SM01110">
    <property type="entry name" value="Cutinase"/>
    <property type="match status" value="1"/>
</dbReference>
<comment type="subcellular location">
    <subcellularLocation>
        <location evidence="1 12">Secreted</location>
    </subcellularLocation>
</comment>
<feature type="active site" description="Nucleophile" evidence="10">
    <location>
        <position position="128"/>
    </location>
</feature>
<evidence type="ECO:0000313" key="14">
    <source>
        <dbReference type="Proteomes" id="UP000316270"/>
    </source>
</evidence>
<evidence type="ECO:0000256" key="4">
    <source>
        <dbReference type="ARBA" id="ARBA00022487"/>
    </source>
</evidence>
<dbReference type="AlphaFoldDB" id="A0A517L869"/>
<feature type="active site" evidence="10">
    <location>
        <position position="191"/>
    </location>
</feature>
<protein>
    <recommendedName>
        <fullName evidence="3 12">Cutinase</fullName>
        <ecNumber evidence="3 12">3.1.1.74</ecNumber>
    </recommendedName>
</protein>
<evidence type="ECO:0000256" key="3">
    <source>
        <dbReference type="ARBA" id="ARBA00013095"/>
    </source>
</evidence>
<dbReference type="Pfam" id="PF01083">
    <property type="entry name" value="Cutinase"/>
    <property type="match status" value="1"/>
</dbReference>
<feature type="active site" evidence="10">
    <location>
        <position position="178"/>
    </location>
</feature>
<dbReference type="InterPro" id="IPR029058">
    <property type="entry name" value="AB_hydrolase_fold"/>
</dbReference>
<keyword evidence="5 12" id="KW-0964">Secreted</keyword>
<dbReference type="SUPFAM" id="SSF53474">
    <property type="entry name" value="alpha/beta-Hydrolases"/>
    <property type="match status" value="1"/>
</dbReference>
<reference evidence="13 14" key="1">
    <citation type="submission" date="2019-07" db="EMBL/GenBank/DDBJ databases">
        <title>Finished genome of Venturia effusa.</title>
        <authorList>
            <person name="Young C.A."/>
            <person name="Cox M.P."/>
            <person name="Ganley A.R.D."/>
            <person name="David W.J."/>
        </authorList>
    </citation>
    <scope>NUCLEOTIDE SEQUENCE [LARGE SCALE GENOMIC DNA]</scope>
    <source>
        <strain evidence="14">albino</strain>
    </source>
</reference>
<dbReference type="Gene3D" id="3.40.50.1820">
    <property type="entry name" value="alpha/beta hydrolase"/>
    <property type="match status" value="1"/>
</dbReference>
<feature type="chain" id="PRO_5022255227" description="Cutinase" evidence="12">
    <location>
        <begin position="18"/>
        <end position="213"/>
    </location>
</feature>
<evidence type="ECO:0000256" key="9">
    <source>
        <dbReference type="ARBA" id="ARBA00034045"/>
    </source>
</evidence>
<evidence type="ECO:0000256" key="6">
    <source>
        <dbReference type="ARBA" id="ARBA00022729"/>
    </source>
</evidence>
<feature type="disulfide bond" evidence="11">
    <location>
        <begin position="38"/>
        <end position="117"/>
    </location>
</feature>
<dbReference type="PANTHER" id="PTHR48250">
    <property type="entry name" value="CUTINASE 2-RELATED"/>
    <property type="match status" value="1"/>
</dbReference>
<dbReference type="GO" id="GO:0005576">
    <property type="term" value="C:extracellular region"/>
    <property type="evidence" value="ECO:0007669"/>
    <property type="project" value="UniProtKB-SubCell"/>
</dbReference>